<protein>
    <submittedName>
        <fullName evidence="1">Preprodefensin</fullName>
    </submittedName>
</protein>
<sequence length="88" mass="9612">MLDMLYLGGSMRTTSVIVLLAVFIVAAAIRPPVLPGHHATKHHGPHYEGGAYGCPFFGVICKLRCHRAGHGKGYCDGPRRGRCMCPHW</sequence>
<name>A0A224YDI1_9ACAR</name>
<dbReference type="AlphaFoldDB" id="A0A224YDI1"/>
<proteinExistence type="predicted"/>
<reference evidence="1" key="1">
    <citation type="journal article" date="2017" name="Parasit. Vectors">
        <title>Sialotranscriptomics of Rhipicephalus zambeziensis reveals intricate expression profiles of secretory proteins and suggests tight temporal transcriptional regulation during blood-feeding.</title>
        <authorList>
            <person name="de Castro M.H."/>
            <person name="de Klerk D."/>
            <person name="Pienaar R."/>
            <person name="Rees D.J.G."/>
            <person name="Mans B.J."/>
        </authorList>
    </citation>
    <scope>NUCLEOTIDE SEQUENCE</scope>
    <source>
        <tissue evidence="1">Salivary glands</tissue>
    </source>
</reference>
<accession>A0A224YDI1</accession>
<dbReference type="EMBL" id="GFPF01004610">
    <property type="protein sequence ID" value="MAA15756.1"/>
    <property type="molecule type" value="Transcribed_RNA"/>
</dbReference>
<organism evidence="1">
    <name type="scientific">Rhipicephalus zambeziensis</name>
    <dbReference type="NCBI Taxonomy" id="60191"/>
    <lineage>
        <taxon>Eukaryota</taxon>
        <taxon>Metazoa</taxon>
        <taxon>Ecdysozoa</taxon>
        <taxon>Arthropoda</taxon>
        <taxon>Chelicerata</taxon>
        <taxon>Arachnida</taxon>
        <taxon>Acari</taxon>
        <taxon>Parasitiformes</taxon>
        <taxon>Ixodida</taxon>
        <taxon>Ixodoidea</taxon>
        <taxon>Ixodidae</taxon>
        <taxon>Rhipicephalinae</taxon>
        <taxon>Rhipicephalus</taxon>
        <taxon>Rhipicephalus</taxon>
    </lineage>
</organism>
<evidence type="ECO:0000313" key="1">
    <source>
        <dbReference type="EMBL" id="MAA15756.1"/>
    </source>
</evidence>